<evidence type="ECO:0000256" key="1">
    <source>
        <dbReference type="SAM" id="MobiDB-lite"/>
    </source>
</evidence>
<keyword evidence="2" id="KW-0812">Transmembrane</keyword>
<dbReference type="GO" id="GO:0004497">
    <property type="term" value="F:monooxygenase activity"/>
    <property type="evidence" value="ECO:0007669"/>
    <property type="project" value="InterPro"/>
</dbReference>
<name>A0A8T2T0L2_CERRI</name>
<dbReference type="InterPro" id="IPR036396">
    <property type="entry name" value="Cyt_P450_sf"/>
</dbReference>
<feature type="transmembrane region" description="Helical" evidence="2">
    <location>
        <begin position="76"/>
        <end position="95"/>
    </location>
</feature>
<keyword evidence="4" id="KW-1185">Reference proteome</keyword>
<feature type="region of interest" description="Disordered" evidence="1">
    <location>
        <begin position="15"/>
        <end position="38"/>
    </location>
</feature>
<keyword evidence="2" id="KW-0472">Membrane</keyword>
<evidence type="ECO:0000256" key="2">
    <source>
        <dbReference type="SAM" id="Phobius"/>
    </source>
</evidence>
<dbReference type="PANTHER" id="PTHR24299:SF21">
    <property type="entry name" value="OS09G0441600 PROTEIN"/>
    <property type="match status" value="1"/>
</dbReference>
<reference evidence="3" key="1">
    <citation type="submission" date="2021-08" db="EMBL/GenBank/DDBJ databases">
        <title>WGS assembly of Ceratopteris richardii.</title>
        <authorList>
            <person name="Marchant D.B."/>
            <person name="Chen G."/>
            <person name="Jenkins J."/>
            <person name="Shu S."/>
            <person name="Leebens-Mack J."/>
            <person name="Grimwood J."/>
            <person name="Schmutz J."/>
            <person name="Soltis P."/>
            <person name="Soltis D."/>
            <person name="Chen Z.-H."/>
        </authorList>
    </citation>
    <scope>NUCLEOTIDE SEQUENCE</scope>
    <source>
        <strain evidence="3">Whitten #5841</strain>
        <tissue evidence="3">Leaf</tissue>
    </source>
</reference>
<dbReference type="GO" id="GO:0020037">
    <property type="term" value="F:heme binding"/>
    <property type="evidence" value="ECO:0007669"/>
    <property type="project" value="InterPro"/>
</dbReference>
<gene>
    <name evidence="3" type="ORF">KP509_16G057000</name>
</gene>
<dbReference type="OrthoDB" id="1470350at2759"/>
<dbReference type="Pfam" id="PF00067">
    <property type="entry name" value="p450"/>
    <property type="match status" value="1"/>
</dbReference>
<dbReference type="GO" id="GO:0005506">
    <property type="term" value="F:iron ion binding"/>
    <property type="evidence" value="ECO:0007669"/>
    <property type="project" value="InterPro"/>
</dbReference>
<dbReference type="Gene3D" id="1.10.630.10">
    <property type="entry name" value="Cytochrome P450"/>
    <property type="match status" value="1"/>
</dbReference>
<keyword evidence="2" id="KW-1133">Transmembrane helix</keyword>
<dbReference type="EMBL" id="CM035421">
    <property type="protein sequence ID" value="KAH7388092.1"/>
    <property type="molecule type" value="Genomic_DNA"/>
</dbReference>
<evidence type="ECO:0000313" key="3">
    <source>
        <dbReference type="EMBL" id="KAH7388092.1"/>
    </source>
</evidence>
<dbReference type="PANTHER" id="PTHR24299">
    <property type="entry name" value="CYTOCHROME P450 FAMILY 1"/>
    <property type="match status" value="1"/>
</dbReference>
<protein>
    <recommendedName>
        <fullName evidence="5">Cytochrome P450</fullName>
    </recommendedName>
</protein>
<sequence length="167" mass="18833">MCCLFEVNNACQSQSLQKPRGKDRNTSEARTTPRLPPPLLHPSSNLVKEIGHRLREMGLEHPIRSNDINAFPFGPFFFSLIPFFLLCTLIPIVYLRRSRLRLPPGPPGLPAIGHLHLLGTEIHRSLWELSKRYGPLMFLRFGSPTAVAMHITECKDLLFSQPGPISS</sequence>
<proteinExistence type="predicted"/>
<comment type="caution">
    <text evidence="3">The sequence shown here is derived from an EMBL/GenBank/DDBJ whole genome shotgun (WGS) entry which is preliminary data.</text>
</comment>
<dbReference type="SUPFAM" id="SSF48264">
    <property type="entry name" value="Cytochrome P450"/>
    <property type="match status" value="1"/>
</dbReference>
<dbReference type="AlphaFoldDB" id="A0A8T2T0L2"/>
<dbReference type="Proteomes" id="UP000825935">
    <property type="component" value="Chromosome 16"/>
</dbReference>
<organism evidence="3 4">
    <name type="scientific">Ceratopteris richardii</name>
    <name type="common">Triangle waterfern</name>
    <dbReference type="NCBI Taxonomy" id="49495"/>
    <lineage>
        <taxon>Eukaryota</taxon>
        <taxon>Viridiplantae</taxon>
        <taxon>Streptophyta</taxon>
        <taxon>Embryophyta</taxon>
        <taxon>Tracheophyta</taxon>
        <taxon>Polypodiopsida</taxon>
        <taxon>Polypodiidae</taxon>
        <taxon>Polypodiales</taxon>
        <taxon>Pteridineae</taxon>
        <taxon>Pteridaceae</taxon>
        <taxon>Parkerioideae</taxon>
        <taxon>Ceratopteris</taxon>
    </lineage>
</organism>
<evidence type="ECO:0000313" key="4">
    <source>
        <dbReference type="Proteomes" id="UP000825935"/>
    </source>
</evidence>
<accession>A0A8T2T0L2</accession>
<dbReference type="InterPro" id="IPR001128">
    <property type="entry name" value="Cyt_P450"/>
</dbReference>
<evidence type="ECO:0008006" key="5">
    <source>
        <dbReference type="Google" id="ProtNLM"/>
    </source>
</evidence>
<dbReference type="GO" id="GO:0016705">
    <property type="term" value="F:oxidoreductase activity, acting on paired donors, with incorporation or reduction of molecular oxygen"/>
    <property type="evidence" value="ECO:0007669"/>
    <property type="project" value="InterPro"/>
</dbReference>